<keyword evidence="3" id="KW-1185">Reference proteome</keyword>
<keyword evidence="1" id="KW-0812">Transmembrane</keyword>
<protein>
    <recommendedName>
        <fullName evidence="4">DUF2214 domain-containing protein</fullName>
    </recommendedName>
</protein>
<feature type="transmembrane region" description="Helical" evidence="1">
    <location>
        <begin position="93"/>
        <end position="113"/>
    </location>
</feature>
<keyword evidence="1" id="KW-1133">Transmembrane helix</keyword>
<keyword evidence="1" id="KW-0472">Membrane</keyword>
<feature type="transmembrane region" description="Helical" evidence="1">
    <location>
        <begin position="61"/>
        <end position="81"/>
    </location>
</feature>
<reference evidence="2 3" key="1">
    <citation type="submission" date="2016-10" db="EMBL/GenBank/DDBJ databases">
        <authorList>
            <person name="de Groot N.N."/>
        </authorList>
    </citation>
    <scope>NUCLEOTIDE SEQUENCE [LARGE SCALE GENOMIC DNA]</scope>
    <source>
        <strain evidence="2 3">CGMCC 1.10267</strain>
    </source>
</reference>
<evidence type="ECO:0008006" key="4">
    <source>
        <dbReference type="Google" id="ProtNLM"/>
    </source>
</evidence>
<feature type="transmembrane region" description="Helical" evidence="1">
    <location>
        <begin position="133"/>
        <end position="151"/>
    </location>
</feature>
<name>A0A1G7SIK6_9HYPH</name>
<evidence type="ECO:0000256" key="1">
    <source>
        <dbReference type="SAM" id="Phobius"/>
    </source>
</evidence>
<organism evidence="2 3">
    <name type="scientific">Pelagibacterium luteolum</name>
    <dbReference type="NCBI Taxonomy" id="440168"/>
    <lineage>
        <taxon>Bacteria</taxon>
        <taxon>Pseudomonadati</taxon>
        <taxon>Pseudomonadota</taxon>
        <taxon>Alphaproteobacteria</taxon>
        <taxon>Hyphomicrobiales</taxon>
        <taxon>Devosiaceae</taxon>
        <taxon>Pelagibacterium</taxon>
    </lineage>
</organism>
<dbReference type="Proteomes" id="UP000199495">
    <property type="component" value="Unassembled WGS sequence"/>
</dbReference>
<sequence>MLEAIESLPLAIYLRRDLFAYPIVNALHILSLGMLVTSAVLMDARVLGAGRAVPLDAAIGVLRPVAIAALAVALVTGALLFSVRPGEYAGNPVFLTKLGLIGLALANAGFFVFGRRHLWPESAVTRVSATVSILLWISVLFAGRAIAFFGGS</sequence>
<evidence type="ECO:0000313" key="3">
    <source>
        <dbReference type="Proteomes" id="UP000199495"/>
    </source>
</evidence>
<dbReference type="EMBL" id="FNCS01000001">
    <property type="protein sequence ID" value="SDG22724.1"/>
    <property type="molecule type" value="Genomic_DNA"/>
</dbReference>
<accession>A0A1G7SIK6</accession>
<dbReference type="RefSeq" id="WP_090590972.1">
    <property type="nucleotide sequence ID" value="NZ_FNCS01000001.1"/>
</dbReference>
<feature type="transmembrane region" description="Helical" evidence="1">
    <location>
        <begin position="18"/>
        <end position="41"/>
    </location>
</feature>
<gene>
    <name evidence="2" type="ORF">SAMN04487974_101528</name>
</gene>
<dbReference type="OrthoDB" id="118399at2"/>
<dbReference type="AlphaFoldDB" id="A0A1G7SIK6"/>
<proteinExistence type="predicted"/>
<dbReference type="STRING" id="440168.SAMN04487974_101528"/>
<evidence type="ECO:0000313" key="2">
    <source>
        <dbReference type="EMBL" id="SDG22724.1"/>
    </source>
</evidence>